<feature type="compositionally biased region" description="Basic and acidic residues" evidence="1">
    <location>
        <begin position="218"/>
        <end position="233"/>
    </location>
</feature>
<dbReference type="EMBL" id="LLYA01000207">
    <property type="protein sequence ID" value="KRR17683.1"/>
    <property type="molecule type" value="Genomic_DNA"/>
</dbReference>
<gene>
    <name evidence="2" type="ORF">CQ13_36025</name>
</gene>
<dbReference type="AlphaFoldDB" id="A0A0R3MK08"/>
<accession>A0A0R3MK08</accession>
<sequence length="281" mass="29847">MDLDSGVTVADAIEEHHPMPTKDGFDPAHPLPQFLTDRAEQDIGNTLDGTVPASRTFKAGILIATATATGIAVLALEDPVALFAWGTASLVGNSSPQLTLAIQSAADAPAQIASTADAQALPPATPARNEIAASEPAGKDQTGNSEPSSEALFAQFQAWAAEREARARSEPVQPVQDAPAEIVQNASAQNAPAPAAENARVTKRLVQKRRQLRAAHNARAEMRRAERTQELRKQVRRAQSARAERPPMQAERPPVQGAQAQATSVQDAQAFPFLPIFGLRN</sequence>
<evidence type="ECO:0000313" key="2">
    <source>
        <dbReference type="EMBL" id="KRR17683.1"/>
    </source>
</evidence>
<feature type="region of interest" description="Disordered" evidence="1">
    <location>
        <begin position="117"/>
        <end position="148"/>
    </location>
</feature>
<organism evidence="2 3">
    <name type="scientific">Bradyrhizobium retamae</name>
    <dbReference type="NCBI Taxonomy" id="1300035"/>
    <lineage>
        <taxon>Bacteria</taxon>
        <taxon>Pseudomonadati</taxon>
        <taxon>Pseudomonadota</taxon>
        <taxon>Alphaproteobacteria</taxon>
        <taxon>Hyphomicrobiales</taxon>
        <taxon>Nitrobacteraceae</taxon>
        <taxon>Bradyrhizobium</taxon>
    </lineage>
</organism>
<dbReference type="Proteomes" id="UP000052023">
    <property type="component" value="Unassembled WGS sequence"/>
</dbReference>
<evidence type="ECO:0000256" key="1">
    <source>
        <dbReference type="SAM" id="MobiDB-lite"/>
    </source>
</evidence>
<comment type="caution">
    <text evidence="2">The sequence shown here is derived from an EMBL/GenBank/DDBJ whole genome shotgun (WGS) entry which is preliminary data.</text>
</comment>
<name>A0A0R3MK08_9BRAD</name>
<feature type="region of interest" description="Disordered" evidence="1">
    <location>
        <begin position="217"/>
        <end position="266"/>
    </location>
</feature>
<proteinExistence type="predicted"/>
<reference evidence="2 3" key="1">
    <citation type="submission" date="2014-03" db="EMBL/GenBank/DDBJ databases">
        <title>Bradyrhizobium valentinum sp. nov., isolated from effective nodules of Lupinus mariae-josephae, a lupine endemic of basic-lime soils in Eastern Spain.</title>
        <authorList>
            <person name="Duran D."/>
            <person name="Rey L."/>
            <person name="Navarro A."/>
            <person name="Busquets A."/>
            <person name="Imperial J."/>
            <person name="Ruiz-Argueso T."/>
        </authorList>
    </citation>
    <scope>NUCLEOTIDE SEQUENCE [LARGE SCALE GENOMIC DNA]</scope>
    <source>
        <strain evidence="2 3">Ro19</strain>
    </source>
</reference>
<evidence type="ECO:0000313" key="3">
    <source>
        <dbReference type="Proteomes" id="UP000052023"/>
    </source>
</evidence>
<protein>
    <submittedName>
        <fullName evidence="2">Uncharacterized protein</fullName>
    </submittedName>
</protein>
<keyword evidence="3" id="KW-1185">Reference proteome</keyword>